<keyword evidence="17" id="KW-1185">Reference proteome</keyword>
<dbReference type="Proteomes" id="UP000279833">
    <property type="component" value="Unassembled WGS sequence"/>
</dbReference>
<evidence type="ECO:0000256" key="14">
    <source>
        <dbReference type="SAM" id="Phobius"/>
    </source>
</evidence>
<dbReference type="STRING" id="6186.A0A183JK16"/>
<protein>
    <submittedName>
        <fullName evidence="18">Ion_trans domain-containing protein</fullName>
    </submittedName>
</protein>
<keyword evidence="9" id="KW-0406">Ion transport</keyword>
<comment type="similarity">
    <text evidence="13">Belongs to the calcium channel alpha-1 subunit (TC 1.A.1.11) family.</text>
</comment>
<feature type="transmembrane region" description="Helical" evidence="14">
    <location>
        <begin position="7"/>
        <end position="26"/>
    </location>
</feature>
<evidence type="ECO:0000256" key="10">
    <source>
        <dbReference type="ARBA" id="ARBA00023136"/>
    </source>
</evidence>
<evidence type="ECO:0000256" key="7">
    <source>
        <dbReference type="ARBA" id="ARBA00022882"/>
    </source>
</evidence>
<keyword evidence="11" id="KW-0407">Ion channel</keyword>
<dbReference type="Gene3D" id="1.10.287.70">
    <property type="match status" value="1"/>
</dbReference>
<feature type="transmembrane region" description="Helical" evidence="14">
    <location>
        <begin position="96"/>
        <end position="118"/>
    </location>
</feature>
<evidence type="ECO:0000313" key="17">
    <source>
        <dbReference type="Proteomes" id="UP000279833"/>
    </source>
</evidence>
<keyword evidence="12" id="KW-0479">Metal-binding</keyword>
<sequence length="260" mass="29313">MEKIELAFVIIFTTESALKIIAYGFVLHQDAYLRNFWNVLDFSIVLIGLSSKALENMNIDVKALRAFRVLRPLRLLSGLPSLQVVLNSIITAMVPLLHIALLVIFVIIVYAIVGLELFQSKLHLTCYKNSTHKIPEMMPNPRPCTFETSSMGFKCSELGPDYFCADMYGKEGERYTGPEGGIVSFDNFLYSMLTVFVCITMEGWTSTGYYVSDAIGSWWPWIYFVTLILLGSFFVMNLVLGVLSGYVINVIKFISITTTK</sequence>
<evidence type="ECO:0000256" key="6">
    <source>
        <dbReference type="ARBA" id="ARBA00022837"/>
    </source>
</evidence>
<keyword evidence="8 14" id="KW-1133">Transmembrane helix</keyword>
<keyword evidence="10 14" id="KW-0472">Membrane</keyword>
<proteinExistence type="inferred from homology"/>
<dbReference type="InterPro" id="IPR050599">
    <property type="entry name" value="VDCC_alpha-1_subunit"/>
</dbReference>
<dbReference type="InterPro" id="IPR027359">
    <property type="entry name" value="Volt_channel_dom_sf"/>
</dbReference>
<evidence type="ECO:0000256" key="3">
    <source>
        <dbReference type="ARBA" id="ARBA00022568"/>
    </source>
</evidence>
<dbReference type="InterPro" id="IPR005821">
    <property type="entry name" value="Ion_trans_dom"/>
</dbReference>
<dbReference type="InterPro" id="IPR002077">
    <property type="entry name" value="VDCCAlpha1"/>
</dbReference>
<dbReference type="EMBL" id="UZAK01003251">
    <property type="protein sequence ID" value="VDO78855.1"/>
    <property type="molecule type" value="Genomic_DNA"/>
</dbReference>
<dbReference type="PANTHER" id="PTHR45628">
    <property type="entry name" value="VOLTAGE-DEPENDENT CALCIUM CHANNEL TYPE A SUBUNIT ALPHA-1"/>
    <property type="match status" value="1"/>
</dbReference>
<feature type="transmembrane region" description="Helical" evidence="14">
    <location>
        <begin position="188"/>
        <end position="209"/>
    </location>
</feature>
<evidence type="ECO:0000256" key="8">
    <source>
        <dbReference type="ARBA" id="ARBA00022989"/>
    </source>
</evidence>
<organism evidence="18">
    <name type="scientific">Schistosoma curassoni</name>
    <dbReference type="NCBI Taxonomy" id="6186"/>
    <lineage>
        <taxon>Eukaryota</taxon>
        <taxon>Metazoa</taxon>
        <taxon>Spiralia</taxon>
        <taxon>Lophotrochozoa</taxon>
        <taxon>Platyhelminthes</taxon>
        <taxon>Trematoda</taxon>
        <taxon>Digenea</taxon>
        <taxon>Strigeidida</taxon>
        <taxon>Schistosomatoidea</taxon>
        <taxon>Schistosomatidae</taxon>
        <taxon>Schistosoma</taxon>
    </lineage>
</organism>
<dbReference type="GO" id="GO:0098703">
    <property type="term" value="P:calcium ion import across plasma membrane"/>
    <property type="evidence" value="ECO:0007669"/>
    <property type="project" value="TreeGrafter"/>
</dbReference>
<evidence type="ECO:0000259" key="15">
    <source>
        <dbReference type="Pfam" id="PF00520"/>
    </source>
</evidence>
<feature type="transmembrane region" description="Helical" evidence="14">
    <location>
        <begin position="221"/>
        <end position="248"/>
    </location>
</feature>
<evidence type="ECO:0000256" key="11">
    <source>
        <dbReference type="ARBA" id="ARBA00023303"/>
    </source>
</evidence>
<dbReference type="GO" id="GO:0008331">
    <property type="term" value="F:high voltage-gated calcium channel activity"/>
    <property type="evidence" value="ECO:0007669"/>
    <property type="project" value="TreeGrafter"/>
</dbReference>
<evidence type="ECO:0000256" key="5">
    <source>
        <dbReference type="ARBA" id="ARBA00022692"/>
    </source>
</evidence>
<accession>A0A183JK16</accession>
<keyword evidence="4 13" id="KW-0107">Calcium channel</keyword>
<keyword evidence="6 12" id="KW-0106">Calcium</keyword>
<dbReference type="WBParaSite" id="SCUD_0000304401-mRNA-1">
    <property type="protein sequence ID" value="SCUD_0000304401-mRNA-1"/>
    <property type="gene ID" value="SCUD_0000304401"/>
</dbReference>
<evidence type="ECO:0000256" key="12">
    <source>
        <dbReference type="PIRSR" id="PIRSR602077-1"/>
    </source>
</evidence>
<gene>
    <name evidence="16" type="ORF">SCUD_LOCUS3044</name>
</gene>
<evidence type="ECO:0000313" key="18">
    <source>
        <dbReference type="WBParaSite" id="SCUD_0000304401-mRNA-1"/>
    </source>
</evidence>
<evidence type="ECO:0000313" key="16">
    <source>
        <dbReference type="EMBL" id="VDO78855.1"/>
    </source>
</evidence>
<dbReference type="GO" id="GO:0046872">
    <property type="term" value="F:metal ion binding"/>
    <property type="evidence" value="ECO:0007669"/>
    <property type="project" value="UniProtKB-KW"/>
</dbReference>
<feature type="domain" description="Ion transport" evidence="15">
    <location>
        <begin position="2"/>
        <end position="245"/>
    </location>
</feature>
<evidence type="ECO:0000256" key="2">
    <source>
        <dbReference type="ARBA" id="ARBA00022448"/>
    </source>
</evidence>
<dbReference type="Gene3D" id="1.20.120.350">
    <property type="entry name" value="Voltage-gated potassium channels. Chain C"/>
    <property type="match status" value="1"/>
</dbReference>
<name>A0A183JK16_9TREM</name>
<dbReference type="PANTHER" id="PTHR45628:SF1">
    <property type="entry name" value="VOLTAGE-DEPENDENT CALCIUM CHANNEL TYPE D SUBUNIT ALPHA-1"/>
    <property type="match status" value="1"/>
</dbReference>
<dbReference type="FunFam" id="1.10.287.70:FF:000007">
    <property type="entry name" value="Voltage-dependent L-type calcium channel subunit alpha"/>
    <property type="match status" value="1"/>
</dbReference>
<dbReference type="PRINTS" id="PR00167">
    <property type="entry name" value="CACHANNEL"/>
</dbReference>
<dbReference type="AlphaFoldDB" id="A0A183JK16"/>
<feature type="binding site" evidence="12">
    <location>
        <position position="202"/>
    </location>
    <ligand>
        <name>Ca(2+)</name>
        <dbReference type="ChEBI" id="CHEBI:29108"/>
    </ligand>
</feature>
<keyword evidence="5 14" id="KW-0812">Transmembrane</keyword>
<keyword evidence="7 13" id="KW-0851">Voltage-gated channel</keyword>
<evidence type="ECO:0000256" key="9">
    <source>
        <dbReference type="ARBA" id="ARBA00023065"/>
    </source>
</evidence>
<keyword evidence="3 13" id="KW-0109">Calcium transport</keyword>
<dbReference type="SUPFAM" id="SSF81324">
    <property type="entry name" value="Voltage-gated potassium channels"/>
    <property type="match status" value="1"/>
</dbReference>
<reference evidence="18" key="1">
    <citation type="submission" date="2016-06" db="UniProtKB">
        <authorList>
            <consortium name="WormBaseParasite"/>
        </authorList>
    </citation>
    <scope>IDENTIFICATION</scope>
</reference>
<reference evidence="16 17" key="2">
    <citation type="submission" date="2018-11" db="EMBL/GenBank/DDBJ databases">
        <authorList>
            <consortium name="Pathogen Informatics"/>
        </authorList>
    </citation>
    <scope>NUCLEOTIDE SEQUENCE [LARGE SCALE GENOMIC DNA]</scope>
    <source>
        <strain evidence="16">Dakar</strain>
        <strain evidence="17">Dakar, Senegal</strain>
    </source>
</reference>
<dbReference type="Pfam" id="PF00520">
    <property type="entry name" value="Ion_trans"/>
    <property type="match status" value="1"/>
</dbReference>
<comment type="subcellular location">
    <subcellularLocation>
        <location evidence="1 13">Membrane</location>
        <topology evidence="1 13">Multi-pass membrane protein</topology>
    </subcellularLocation>
</comment>
<keyword evidence="2" id="KW-0813">Transport</keyword>
<evidence type="ECO:0000256" key="1">
    <source>
        <dbReference type="ARBA" id="ARBA00004141"/>
    </source>
</evidence>
<evidence type="ECO:0000256" key="4">
    <source>
        <dbReference type="ARBA" id="ARBA00022673"/>
    </source>
</evidence>
<dbReference type="GO" id="GO:0005891">
    <property type="term" value="C:voltage-gated calcium channel complex"/>
    <property type="evidence" value="ECO:0007669"/>
    <property type="project" value="InterPro"/>
</dbReference>
<evidence type="ECO:0000256" key="13">
    <source>
        <dbReference type="RuleBase" id="RU003808"/>
    </source>
</evidence>